<dbReference type="InterPro" id="IPR001387">
    <property type="entry name" value="Cro/C1-type_HTH"/>
</dbReference>
<dbReference type="GO" id="GO:0003677">
    <property type="term" value="F:DNA binding"/>
    <property type="evidence" value="ECO:0007669"/>
    <property type="project" value="UniProtKB-KW"/>
</dbReference>
<keyword evidence="1" id="KW-0805">Transcription regulation</keyword>
<dbReference type="OrthoDB" id="9799384at2"/>
<protein>
    <submittedName>
        <fullName evidence="5">XRE family transcriptional regulator</fullName>
    </submittedName>
</protein>
<dbReference type="EMBL" id="LK391969">
    <property type="protein sequence ID" value="CEF26687.1"/>
    <property type="molecule type" value="Genomic_DNA"/>
</dbReference>
<keyword evidence="2" id="KW-0238">DNA-binding</keyword>
<dbReference type="PROSITE" id="PS50943">
    <property type="entry name" value="HTH_CROC1"/>
    <property type="match status" value="1"/>
</dbReference>
<evidence type="ECO:0000256" key="1">
    <source>
        <dbReference type="ARBA" id="ARBA00023015"/>
    </source>
</evidence>
<evidence type="ECO:0000256" key="3">
    <source>
        <dbReference type="ARBA" id="ARBA00023163"/>
    </source>
</evidence>
<feature type="domain" description="HTH cro/C1-type" evidence="4">
    <location>
        <begin position="45"/>
        <end position="88"/>
    </location>
</feature>
<dbReference type="CDD" id="cd00093">
    <property type="entry name" value="HTH_XRE"/>
    <property type="match status" value="1"/>
</dbReference>
<dbReference type="PANTHER" id="PTHR36511:SF3">
    <property type="entry name" value="ANTITOXIN HIGA-2"/>
    <property type="match status" value="1"/>
</dbReference>
<accession>A0A078MAY2</accession>
<reference evidence="5" key="1">
    <citation type="submission" date="2014-07" db="EMBL/GenBank/DDBJ databases">
        <authorList>
            <person name="Urmite Genomes Urmite Genomes"/>
        </authorList>
    </citation>
    <scope>NUCLEOTIDE SEQUENCE</scope>
    <source>
        <strain evidence="5">12M76_air</strain>
    </source>
</reference>
<dbReference type="Gene3D" id="1.10.260.40">
    <property type="entry name" value="lambda repressor-like DNA-binding domains"/>
    <property type="match status" value="1"/>
</dbReference>
<dbReference type="RefSeq" id="WP_044499267.1">
    <property type="nucleotide sequence ID" value="NZ_LK391969.1"/>
</dbReference>
<gene>
    <name evidence="5" type="ORF">BN1049_01620</name>
</gene>
<keyword evidence="3" id="KW-0804">Transcription</keyword>
<proteinExistence type="predicted"/>
<dbReference type="PATRIC" id="fig|1461581.3.peg.1598"/>
<sequence length="104" mass="11998">MSKRNLFDEMMQGIDEMAAQREGKITLRQVTVENRPAPEVTADEIVALRKKMKMSQKVFAMRIRTSAETLRNWEQDKAKPNAQAALLIKLVEQYPDMFDRLASV</sequence>
<dbReference type="InterPro" id="IPR010982">
    <property type="entry name" value="Lambda_DNA-bd_dom_sf"/>
</dbReference>
<dbReference type="PANTHER" id="PTHR36511">
    <property type="entry name" value="MERR FAMILY BACTERIAL REGULATORY PROTEIN"/>
    <property type="match status" value="1"/>
</dbReference>
<dbReference type="EMBL" id="LM997413">
    <property type="protein sequence ID" value="CEA04563.1"/>
    <property type="molecule type" value="Genomic_DNA"/>
</dbReference>
<evidence type="ECO:0000313" key="5">
    <source>
        <dbReference type="EMBL" id="CEA04563.1"/>
    </source>
</evidence>
<evidence type="ECO:0000259" key="4">
    <source>
        <dbReference type="PROSITE" id="PS50943"/>
    </source>
</evidence>
<dbReference type="AlphaFoldDB" id="A0A078MAY2"/>
<dbReference type="InterPro" id="IPR052359">
    <property type="entry name" value="HTH-type_reg/antitoxin"/>
</dbReference>
<dbReference type="Pfam" id="PF01381">
    <property type="entry name" value="HTH_3"/>
    <property type="match status" value="1"/>
</dbReference>
<evidence type="ECO:0000256" key="2">
    <source>
        <dbReference type="ARBA" id="ARBA00023125"/>
    </source>
</evidence>
<organism evidence="5">
    <name type="scientific">Pseudomonas saudimassiliensis</name>
    <dbReference type="NCBI Taxonomy" id="1461581"/>
    <lineage>
        <taxon>Bacteria</taxon>
        <taxon>Pseudomonadati</taxon>
        <taxon>Pseudomonadota</taxon>
        <taxon>Gammaproteobacteria</taxon>
        <taxon>Pseudomonadales</taxon>
        <taxon>Pseudomonadaceae</taxon>
        <taxon>Pseudomonas</taxon>
    </lineage>
</organism>
<dbReference type="SUPFAM" id="SSF47413">
    <property type="entry name" value="lambda repressor-like DNA-binding domains"/>
    <property type="match status" value="1"/>
</dbReference>
<name>A0A078MAY2_9PSED</name>